<reference evidence="2" key="2">
    <citation type="submission" date="2020-11" db="EMBL/GenBank/DDBJ databases">
        <authorList>
            <consortium name="DOE Joint Genome Institute"/>
            <person name="Kuo A."/>
            <person name="Miyauchi S."/>
            <person name="Kiss E."/>
            <person name="Drula E."/>
            <person name="Kohler A."/>
            <person name="Sanchez-Garcia M."/>
            <person name="Andreopoulos B."/>
            <person name="Barry K.W."/>
            <person name="Bonito G."/>
            <person name="Buee M."/>
            <person name="Carver A."/>
            <person name="Chen C."/>
            <person name="Cichocki N."/>
            <person name="Clum A."/>
            <person name="Culley D."/>
            <person name="Crous P.W."/>
            <person name="Fauchery L."/>
            <person name="Girlanda M."/>
            <person name="Hayes R."/>
            <person name="Keri Z."/>
            <person name="Labutti K."/>
            <person name="Lipzen A."/>
            <person name="Lombard V."/>
            <person name="Magnuson J."/>
            <person name="Maillard F."/>
            <person name="Morin E."/>
            <person name="Murat C."/>
            <person name="Nolan M."/>
            <person name="Ohm R."/>
            <person name="Pangilinan J."/>
            <person name="Pereira M."/>
            <person name="Perotto S."/>
            <person name="Peter M."/>
            <person name="Riley R."/>
            <person name="Sitrit Y."/>
            <person name="Stielow B."/>
            <person name="Szollosi G."/>
            <person name="Zifcakova L."/>
            <person name="Stursova M."/>
            <person name="Spatafora J.W."/>
            <person name="Tedersoo L."/>
            <person name="Vaario L.-M."/>
            <person name="Yamada A."/>
            <person name="Yan M."/>
            <person name="Wang P."/>
            <person name="Xu J."/>
            <person name="Bruns T."/>
            <person name="Baldrian P."/>
            <person name="Vilgalys R."/>
            <person name="Henrissat B."/>
            <person name="Grigoriev I.V."/>
            <person name="Hibbett D."/>
            <person name="Nagy L.G."/>
            <person name="Martin F.M."/>
        </authorList>
    </citation>
    <scope>NUCLEOTIDE SEQUENCE</scope>
    <source>
        <strain evidence="2">UH-Tt-Lm1</strain>
    </source>
</reference>
<gene>
    <name evidence="2" type="ORF">BJ322DRAFT_1039978</name>
</gene>
<comment type="caution">
    <text evidence="2">The sequence shown here is derived from an EMBL/GenBank/DDBJ whole genome shotgun (WGS) entry which is preliminary data.</text>
</comment>
<dbReference type="Proteomes" id="UP000736335">
    <property type="component" value="Unassembled WGS sequence"/>
</dbReference>
<sequence length="77" mass="8426">MAPRPSKRPASETFASTFKKTRFLDPEEDPTNFSGQVESNLEDGPRTGCHGRVCTEGYRSDSSDDGEGMVNSQKLAN</sequence>
<keyword evidence="3" id="KW-1185">Reference proteome</keyword>
<dbReference type="EMBL" id="WIUZ02000002">
    <property type="protein sequence ID" value="KAF9791150.1"/>
    <property type="molecule type" value="Genomic_DNA"/>
</dbReference>
<accession>A0A9P6LBR2</accession>
<reference evidence="2" key="1">
    <citation type="journal article" date="2020" name="Nat. Commun.">
        <title>Large-scale genome sequencing of mycorrhizal fungi provides insights into the early evolution of symbiotic traits.</title>
        <authorList>
            <person name="Miyauchi S."/>
            <person name="Kiss E."/>
            <person name="Kuo A."/>
            <person name="Drula E."/>
            <person name="Kohler A."/>
            <person name="Sanchez-Garcia M."/>
            <person name="Morin E."/>
            <person name="Andreopoulos B."/>
            <person name="Barry K.W."/>
            <person name="Bonito G."/>
            <person name="Buee M."/>
            <person name="Carver A."/>
            <person name="Chen C."/>
            <person name="Cichocki N."/>
            <person name="Clum A."/>
            <person name="Culley D."/>
            <person name="Crous P.W."/>
            <person name="Fauchery L."/>
            <person name="Girlanda M."/>
            <person name="Hayes R.D."/>
            <person name="Keri Z."/>
            <person name="LaButti K."/>
            <person name="Lipzen A."/>
            <person name="Lombard V."/>
            <person name="Magnuson J."/>
            <person name="Maillard F."/>
            <person name="Murat C."/>
            <person name="Nolan M."/>
            <person name="Ohm R.A."/>
            <person name="Pangilinan J."/>
            <person name="Pereira M.F."/>
            <person name="Perotto S."/>
            <person name="Peter M."/>
            <person name="Pfister S."/>
            <person name="Riley R."/>
            <person name="Sitrit Y."/>
            <person name="Stielow J.B."/>
            <person name="Szollosi G."/>
            <person name="Zifcakova L."/>
            <person name="Stursova M."/>
            <person name="Spatafora J.W."/>
            <person name="Tedersoo L."/>
            <person name="Vaario L.M."/>
            <person name="Yamada A."/>
            <person name="Yan M."/>
            <person name="Wang P."/>
            <person name="Xu J."/>
            <person name="Bruns T."/>
            <person name="Baldrian P."/>
            <person name="Vilgalys R."/>
            <person name="Dunand C."/>
            <person name="Henrissat B."/>
            <person name="Grigoriev I.V."/>
            <person name="Hibbett D."/>
            <person name="Nagy L.G."/>
            <person name="Martin F.M."/>
        </authorList>
    </citation>
    <scope>NUCLEOTIDE SEQUENCE</scope>
    <source>
        <strain evidence="2">UH-Tt-Lm1</strain>
    </source>
</reference>
<name>A0A9P6LBR2_9AGAM</name>
<dbReference type="AlphaFoldDB" id="A0A9P6LBR2"/>
<evidence type="ECO:0000313" key="3">
    <source>
        <dbReference type="Proteomes" id="UP000736335"/>
    </source>
</evidence>
<evidence type="ECO:0000313" key="2">
    <source>
        <dbReference type="EMBL" id="KAF9791150.1"/>
    </source>
</evidence>
<feature type="region of interest" description="Disordered" evidence="1">
    <location>
        <begin position="1"/>
        <end position="77"/>
    </location>
</feature>
<feature type="non-terminal residue" evidence="2">
    <location>
        <position position="77"/>
    </location>
</feature>
<evidence type="ECO:0000256" key="1">
    <source>
        <dbReference type="SAM" id="MobiDB-lite"/>
    </source>
</evidence>
<protein>
    <submittedName>
        <fullName evidence="2">Uncharacterized protein</fullName>
    </submittedName>
</protein>
<proteinExistence type="predicted"/>
<organism evidence="2 3">
    <name type="scientific">Thelephora terrestris</name>
    <dbReference type="NCBI Taxonomy" id="56493"/>
    <lineage>
        <taxon>Eukaryota</taxon>
        <taxon>Fungi</taxon>
        <taxon>Dikarya</taxon>
        <taxon>Basidiomycota</taxon>
        <taxon>Agaricomycotina</taxon>
        <taxon>Agaricomycetes</taxon>
        <taxon>Thelephorales</taxon>
        <taxon>Thelephoraceae</taxon>
        <taxon>Thelephora</taxon>
    </lineage>
</organism>
<dbReference type="OrthoDB" id="331341at2759"/>